<evidence type="ECO:0008006" key="4">
    <source>
        <dbReference type="Google" id="ProtNLM"/>
    </source>
</evidence>
<comment type="caution">
    <text evidence="2">The sequence shown here is derived from an EMBL/GenBank/DDBJ whole genome shotgun (WGS) entry which is preliminary data.</text>
</comment>
<dbReference type="AlphaFoldDB" id="A0A2V0P595"/>
<dbReference type="InterPro" id="IPR032675">
    <property type="entry name" value="LRR_dom_sf"/>
</dbReference>
<dbReference type="PANTHER" id="PTHR38926">
    <property type="entry name" value="F-BOX DOMAIN CONTAINING PROTEIN, EXPRESSED"/>
    <property type="match status" value="1"/>
</dbReference>
<protein>
    <recommendedName>
        <fullName evidence="4">F-box domain-containing protein</fullName>
    </recommendedName>
</protein>
<evidence type="ECO:0000313" key="2">
    <source>
        <dbReference type="EMBL" id="GBF92255.1"/>
    </source>
</evidence>
<evidence type="ECO:0000313" key="3">
    <source>
        <dbReference type="Proteomes" id="UP000247498"/>
    </source>
</evidence>
<comment type="subcellular location">
    <subcellularLocation>
        <location evidence="1">Cytoplasm</location>
        <location evidence="1">Cytoskeleton</location>
        <location evidence="1">Cilium axoneme</location>
    </subcellularLocation>
</comment>
<sequence>MDEPSAESGYEEAIHTPWDELPDDLVFEILRDAEPGVLAVARLACRSWRRGRAETVEELKGVPACSLAAALRAFPRATTVAIDLGKAGTAQPPRRKLSSLHGTLMEARQAIPRLRSLRLTGPSSASASGLSLAAEQLPAGAFDSLEQLQLHGITTSAACLEKLGRHLPQLRRLVIDRRWDGHSAWRRMFFYTQRLPFTQLRELELLGEFVIEQEQQFFFVPVLSPSLERLTICGFASATHFHVAPIPTLKASSLELQGCESLQSINLSHMTSLTRLVLNDLASLSVLLVTDDNAEGMGGGGLLAALSRLTSLRELAFTGRQRYEYLPRGVLVLTQLTRLELGLHSGACEGGAALLTGPWDIGRRPSPIAGCVSLRELVLHDGGEELKICALAGLSRLTALTSLDLGGVANPVLLGDWALRMPALRRLVVPPGVPGLEERRRAQAAAELRAARARTAFVHCCRAACACIALPVAAVLLRTLRCRCAAFLAGR</sequence>
<dbReference type="Gene3D" id="3.80.10.10">
    <property type="entry name" value="Ribonuclease Inhibitor"/>
    <property type="match status" value="1"/>
</dbReference>
<dbReference type="EMBL" id="BDRX01000030">
    <property type="protein sequence ID" value="GBF92255.1"/>
    <property type="molecule type" value="Genomic_DNA"/>
</dbReference>
<organism evidence="2 3">
    <name type="scientific">Raphidocelis subcapitata</name>
    <dbReference type="NCBI Taxonomy" id="307507"/>
    <lineage>
        <taxon>Eukaryota</taxon>
        <taxon>Viridiplantae</taxon>
        <taxon>Chlorophyta</taxon>
        <taxon>core chlorophytes</taxon>
        <taxon>Chlorophyceae</taxon>
        <taxon>CS clade</taxon>
        <taxon>Sphaeropleales</taxon>
        <taxon>Selenastraceae</taxon>
        <taxon>Raphidocelis</taxon>
    </lineage>
</organism>
<gene>
    <name evidence="2" type="ORF">Rsub_05338</name>
</gene>
<dbReference type="SUPFAM" id="SSF52047">
    <property type="entry name" value="RNI-like"/>
    <property type="match status" value="1"/>
</dbReference>
<evidence type="ECO:0000256" key="1">
    <source>
        <dbReference type="ARBA" id="ARBA00004430"/>
    </source>
</evidence>
<dbReference type="InterPro" id="IPR036047">
    <property type="entry name" value="F-box-like_dom_sf"/>
</dbReference>
<dbReference type="SUPFAM" id="SSF81383">
    <property type="entry name" value="F-box domain"/>
    <property type="match status" value="1"/>
</dbReference>
<accession>A0A2V0P595</accession>
<dbReference type="PANTHER" id="PTHR38926:SF5">
    <property type="entry name" value="F-BOX AND LEUCINE-RICH REPEAT PROTEIN 6"/>
    <property type="match status" value="1"/>
</dbReference>
<proteinExistence type="predicted"/>
<reference evidence="2 3" key="1">
    <citation type="journal article" date="2018" name="Sci. Rep.">
        <title>Raphidocelis subcapitata (=Pseudokirchneriella subcapitata) provides an insight into genome evolution and environmental adaptations in the Sphaeropleales.</title>
        <authorList>
            <person name="Suzuki S."/>
            <person name="Yamaguchi H."/>
            <person name="Nakajima N."/>
            <person name="Kawachi M."/>
        </authorList>
    </citation>
    <scope>NUCLEOTIDE SEQUENCE [LARGE SCALE GENOMIC DNA]</scope>
    <source>
        <strain evidence="2 3">NIES-35</strain>
    </source>
</reference>
<dbReference type="Proteomes" id="UP000247498">
    <property type="component" value="Unassembled WGS sequence"/>
</dbReference>
<dbReference type="GO" id="GO:0005930">
    <property type="term" value="C:axoneme"/>
    <property type="evidence" value="ECO:0007669"/>
    <property type="project" value="UniProtKB-SubCell"/>
</dbReference>
<name>A0A2V0P595_9CHLO</name>
<keyword evidence="3" id="KW-1185">Reference proteome</keyword>
<dbReference type="InParanoid" id="A0A2V0P595"/>